<feature type="compositionally biased region" description="Low complexity" evidence="4">
    <location>
        <begin position="1407"/>
        <end position="1419"/>
    </location>
</feature>
<feature type="repeat" description="ARM" evidence="3">
    <location>
        <begin position="415"/>
        <end position="448"/>
    </location>
</feature>
<feature type="compositionally biased region" description="Basic and acidic residues" evidence="4">
    <location>
        <begin position="873"/>
        <end position="884"/>
    </location>
</feature>
<feature type="compositionally biased region" description="Polar residues" evidence="4">
    <location>
        <begin position="1397"/>
        <end position="1406"/>
    </location>
</feature>
<dbReference type="EMBL" id="HBUF01137538">
    <property type="protein sequence ID" value="CAG6645580.1"/>
    <property type="molecule type" value="Transcribed_RNA"/>
</dbReference>
<dbReference type="GO" id="GO:0016477">
    <property type="term" value="P:cell migration"/>
    <property type="evidence" value="ECO:0007669"/>
    <property type="project" value="TreeGrafter"/>
</dbReference>
<feature type="compositionally biased region" description="Polar residues" evidence="4">
    <location>
        <begin position="1293"/>
        <end position="1303"/>
    </location>
</feature>
<evidence type="ECO:0000256" key="3">
    <source>
        <dbReference type="PROSITE-ProRule" id="PRU00259"/>
    </source>
</evidence>
<dbReference type="GO" id="GO:0005881">
    <property type="term" value="C:cytoplasmic microtubule"/>
    <property type="evidence" value="ECO:0007669"/>
    <property type="project" value="TreeGrafter"/>
</dbReference>
<feature type="region of interest" description="Disordered" evidence="4">
    <location>
        <begin position="1101"/>
        <end position="1208"/>
    </location>
</feature>
<dbReference type="InterPro" id="IPR009240">
    <property type="entry name" value="APC_15aa_rpt"/>
</dbReference>
<evidence type="ECO:0000313" key="5">
    <source>
        <dbReference type="EMBL" id="CAG6645580.1"/>
    </source>
</evidence>
<feature type="compositionally biased region" description="Low complexity" evidence="4">
    <location>
        <begin position="1491"/>
        <end position="1515"/>
    </location>
</feature>
<evidence type="ECO:0000256" key="2">
    <source>
        <dbReference type="ARBA" id="ARBA00022687"/>
    </source>
</evidence>
<feature type="compositionally biased region" description="Gly residues" evidence="4">
    <location>
        <begin position="1074"/>
        <end position="1083"/>
    </location>
</feature>
<evidence type="ECO:0000256" key="4">
    <source>
        <dbReference type="SAM" id="MobiDB-lite"/>
    </source>
</evidence>
<dbReference type="Pfam" id="PF05923">
    <property type="entry name" value="APC_r"/>
    <property type="match status" value="1"/>
</dbReference>
<dbReference type="GO" id="GO:0007389">
    <property type="term" value="P:pattern specification process"/>
    <property type="evidence" value="ECO:0007669"/>
    <property type="project" value="TreeGrafter"/>
</dbReference>
<feature type="region of interest" description="Disordered" evidence="4">
    <location>
        <begin position="1580"/>
        <end position="1643"/>
    </location>
</feature>
<dbReference type="GO" id="GO:0007399">
    <property type="term" value="P:nervous system development"/>
    <property type="evidence" value="ECO:0007669"/>
    <property type="project" value="TreeGrafter"/>
</dbReference>
<feature type="compositionally biased region" description="Low complexity" evidence="4">
    <location>
        <begin position="2267"/>
        <end position="2293"/>
    </location>
</feature>
<dbReference type="FunFam" id="1.25.10.10:FF:001248">
    <property type="entry name" value="Adenomatous polyposis coli protein, putative"/>
    <property type="match status" value="1"/>
</dbReference>
<feature type="compositionally biased region" description="Acidic residues" evidence="4">
    <location>
        <begin position="1307"/>
        <end position="1316"/>
    </location>
</feature>
<dbReference type="Gene3D" id="1.25.10.10">
    <property type="entry name" value="Leucine-rich Repeat Variant"/>
    <property type="match status" value="1"/>
</dbReference>
<feature type="compositionally biased region" description="Basic and acidic residues" evidence="4">
    <location>
        <begin position="956"/>
        <end position="966"/>
    </location>
</feature>
<dbReference type="GO" id="GO:0016342">
    <property type="term" value="C:catenin complex"/>
    <property type="evidence" value="ECO:0007669"/>
    <property type="project" value="TreeGrafter"/>
</dbReference>
<dbReference type="InterPro" id="IPR000225">
    <property type="entry name" value="Armadillo"/>
</dbReference>
<feature type="compositionally biased region" description="Low complexity" evidence="4">
    <location>
        <begin position="639"/>
        <end position="665"/>
    </location>
</feature>
<feature type="compositionally biased region" description="Low complexity" evidence="4">
    <location>
        <begin position="1018"/>
        <end position="1027"/>
    </location>
</feature>
<feature type="compositionally biased region" description="Pro residues" evidence="4">
    <location>
        <begin position="1193"/>
        <end position="1203"/>
    </location>
</feature>
<dbReference type="InterPro" id="IPR009223">
    <property type="entry name" value="APC_rpt"/>
</dbReference>
<feature type="compositionally biased region" description="Polar residues" evidence="4">
    <location>
        <begin position="985"/>
        <end position="996"/>
    </location>
</feature>
<feature type="compositionally biased region" description="Low complexity" evidence="4">
    <location>
        <begin position="1334"/>
        <end position="1344"/>
    </location>
</feature>
<feature type="region of interest" description="Disordered" evidence="4">
    <location>
        <begin position="1778"/>
        <end position="1797"/>
    </location>
</feature>
<protein>
    <submittedName>
        <fullName evidence="5">Adenomatous polyposis coli protein</fullName>
    </submittedName>
</protein>
<dbReference type="GO" id="GO:0008013">
    <property type="term" value="F:beta-catenin binding"/>
    <property type="evidence" value="ECO:0007669"/>
    <property type="project" value="InterPro"/>
</dbReference>
<dbReference type="GO" id="GO:0001708">
    <property type="term" value="P:cell fate specification"/>
    <property type="evidence" value="ECO:0007669"/>
    <property type="project" value="TreeGrafter"/>
</dbReference>
<reference evidence="5" key="1">
    <citation type="submission" date="2021-05" db="EMBL/GenBank/DDBJ databases">
        <authorList>
            <person name="Alioto T."/>
            <person name="Alioto T."/>
            <person name="Gomez Garrido J."/>
        </authorList>
    </citation>
    <scope>NUCLEOTIDE SEQUENCE</scope>
</reference>
<dbReference type="Pfam" id="PF05972">
    <property type="entry name" value="APC_15aa"/>
    <property type="match status" value="1"/>
</dbReference>
<feature type="region of interest" description="Disordered" evidence="4">
    <location>
        <begin position="1484"/>
        <end position="1529"/>
    </location>
</feature>
<feature type="compositionally biased region" description="Basic and acidic residues" evidence="4">
    <location>
        <begin position="622"/>
        <end position="638"/>
    </location>
</feature>
<dbReference type="InterPro" id="IPR026818">
    <property type="entry name" value="Apc_fam"/>
</dbReference>
<dbReference type="EMBL" id="HBUF01137540">
    <property type="protein sequence ID" value="CAG6645586.1"/>
    <property type="molecule type" value="Transcribed_RNA"/>
</dbReference>
<feature type="region of interest" description="Disordered" evidence="4">
    <location>
        <begin position="596"/>
        <end position="1044"/>
    </location>
</feature>
<dbReference type="GO" id="GO:0016055">
    <property type="term" value="P:Wnt signaling pathway"/>
    <property type="evidence" value="ECO:0007669"/>
    <property type="project" value="UniProtKB-KW"/>
</dbReference>
<feature type="compositionally biased region" description="Polar residues" evidence="4">
    <location>
        <begin position="2029"/>
        <end position="2040"/>
    </location>
</feature>
<dbReference type="InterPro" id="IPR016024">
    <property type="entry name" value="ARM-type_fold"/>
</dbReference>
<feature type="compositionally biased region" description="Polar residues" evidence="4">
    <location>
        <begin position="1360"/>
        <end position="1369"/>
    </location>
</feature>
<dbReference type="InterPro" id="IPR011989">
    <property type="entry name" value="ARM-like"/>
</dbReference>
<dbReference type="PANTHER" id="PTHR12607">
    <property type="entry name" value="ADENOMATOUS POLYPOSIS COLI PROTEIN FAMILY"/>
    <property type="match status" value="1"/>
</dbReference>
<dbReference type="GO" id="GO:0090090">
    <property type="term" value="P:negative regulation of canonical Wnt signaling pathway"/>
    <property type="evidence" value="ECO:0007669"/>
    <property type="project" value="TreeGrafter"/>
</dbReference>
<feature type="compositionally biased region" description="Low complexity" evidence="4">
    <location>
        <begin position="1627"/>
        <end position="1640"/>
    </location>
</feature>
<feature type="region of interest" description="Disordered" evidence="4">
    <location>
        <begin position="2091"/>
        <end position="2128"/>
    </location>
</feature>
<feature type="compositionally biased region" description="Low complexity" evidence="4">
    <location>
        <begin position="1604"/>
        <end position="1616"/>
    </location>
</feature>
<dbReference type="PROSITE" id="PS50176">
    <property type="entry name" value="ARM_REPEAT"/>
    <property type="match status" value="1"/>
</dbReference>
<dbReference type="SMART" id="SM00185">
    <property type="entry name" value="ARM"/>
    <property type="match status" value="7"/>
</dbReference>
<feature type="region of interest" description="Disordered" evidence="4">
    <location>
        <begin position="31"/>
        <end position="82"/>
    </location>
</feature>
<feature type="compositionally biased region" description="Basic residues" evidence="4">
    <location>
        <begin position="1994"/>
        <end position="2004"/>
    </location>
</feature>
<comment type="similarity">
    <text evidence="1">Belongs to the adenomatous polyposis coli (APC) family.</text>
</comment>
<dbReference type="GO" id="GO:0008017">
    <property type="term" value="F:microtubule binding"/>
    <property type="evidence" value="ECO:0007669"/>
    <property type="project" value="TreeGrafter"/>
</dbReference>
<organism evidence="5">
    <name type="scientific">Cacopsylla melanoneura</name>
    <dbReference type="NCBI Taxonomy" id="428564"/>
    <lineage>
        <taxon>Eukaryota</taxon>
        <taxon>Metazoa</taxon>
        <taxon>Ecdysozoa</taxon>
        <taxon>Arthropoda</taxon>
        <taxon>Hexapoda</taxon>
        <taxon>Insecta</taxon>
        <taxon>Pterygota</taxon>
        <taxon>Neoptera</taxon>
        <taxon>Paraneoptera</taxon>
        <taxon>Hemiptera</taxon>
        <taxon>Sternorrhyncha</taxon>
        <taxon>Psylloidea</taxon>
        <taxon>Psyllidae</taxon>
        <taxon>Psyllinae</taxon>
        <taxon>Cacopsylla</taxon>
    </lineage>
</organism>
<feature type="compositionally biased region" description="Polar residues" evidence="4">
    <location>
        <begin position="1580"/>
        <end position="1593"/>
    </location>
</feature>
<dbReference type="GO" id="GO:0007026">
    <property type="term" value="P:negative regulation of microtubule depolymerization"/>
    <property type="evidence" value="ECO:0007669"/>
    <property type="project" value="TreeGrafter"/>
</dbReference>
<dbReference type="Pfam" id="PF18797">
    <property type="entry name" value="APC_rep"/>
    <property type="match status" value="1"/>
</dbReference>
<feature type="compositionally biased region" description="Polar residues" evidence="4">
    <location>
        <begin position="2178"/>
        <end position="2193"/>
    </location>
</feature>
<feature type="compositionally biased region" description="Polar residues" evidence="4">
    <location>
        <begin position="749"/>
        <end position="807"/>
    </location>
</feature>
<feature type="region of interest" description="Disordered" evidence="4">
    <location>
        <begin position="2028"/>
        <end position="2056"/>
    </location>
</feature>
<feature type="compositionally biased region" description="Polar residues" evidence="4">
    <location>
        <begin position="2202"/>
        <end position="2225"/>
    </location>
</feature>
<feature type="compositionally biased region" description="Low complexity" evidence="4">
    <location>
        <begin position="808"/>
        <end position="821"/>
    </location>
</feature>
<evidence type="ECO:0000256" key="1">
    <source>
        <dbReference type="ARBA" id="ARBA00009051"/>
    </source>
</evidence>
<feature type="region of interest" description="Disordered" evidence="4">
    <location>
        <begin position="2322"/>
        <end position="2343"/>
    </location>
</feature>
<proteinExistence type="inferred from homology"/>
<feature type="compositionally biased region" description="Polar residues" evidence="4">
    <location>
        <begin position="686"/>
        <end position="743"/>
    </location>
</feature>
<name>A0A8D8R726_9HEMI</name>
<dbReference type="GO" id="GO:0030877">
    <property type="term" value="C:beta-catenin destruction complex"/>
    <property type="evidence" value="ECO:0007669"/>
    <property type="project" value="TreeGrafter"/>
</dbReference>
<feature type="region of interest" description="Disordered" evidence="4">
    <location>
        <begin position="1060"/>
        <end position="1089"/>
    </location>
</feature>
<feature type="region of interest" description="Disordered" evidence="4">
    <location>
        <begin position="1285"/>
        <end position="1316"/>
    </location>
</feature>
<dbReference type="SUPFAM" id="SSF48371">
    <property type="entry name" value="ARM repeat"/>
    <property type="match status" value="1"/>
</dbReference>
<dbReference type="PANTHER" id="PTHR12607:SF12">
    <property type="entry name" value="APC-LIKE, ISOFORM A-RELATED"/>
    <property type="match status" value="1"/>
</dbReference>
<dbReference type="Pfam" id="PF00514">
    <property type="entry name" value="Arm"/>
    <property type="match status" value="1"/>
</dbReference>
<dbReference type="InterPro" id="IPR041257">
    <property type="entry name" value="APC_rep"/>
</dbReference>
<feature type="region of interest" description="Disordered" evidence="4">
    <location>
        <begin position="1334"/>
        <end position="1430"/>
    </location>
</feature>
<feature type="compositionally biased region" description="Basic and acidic residues" evidence="4">
    <location>
        <begin position="837"/>
        <end position="865"/>
    </location>
</feature>
<feature type="region of interest" description="Disordered" evidence="4">
    <location>
        <begin position="1987"/>
        <end position="2010"/>
    </location>
</feature>
<keyword evidence="2" id="KW-0879">Wnt signaling pathway</keyword>
<feature type="compositionally biased region" description="Polar residues" evidence="4">
    <location>
        <begin position="2234"/>
        <end position="2255"/>
    </location>
</feature>
<feature type="region of interest" description="Disordered" evidence="4">
    <location>
        <begin position="2178"/>
        <end position="2298"/>
    </location>
</feature>
<feature type="compositionally biased region" description="Polar residues" evidence="4">
    <location>
        <begin position="1782"/>
        <end position="1794"/>
    </location>
</feature>
<feature type="compositionally biased region" description="Low complexity" evidence="4">
    <location>
        <begin position="40"/>
        <end position="79"/>
    </location>
</feature>
<sequence length="2377" mass="255327">MSLPMSCYQDLLARVRSINEETKQLHAEISGYKDPNFGVNQNKNQTNQSQSQGHLSVSSRSSTMESSTNDLSSSSGASSNLYQNPVPAKHEFAMWNSVGPGVNRLSNSTSFKSDEGGVALTSRSYSEAGGGGGGLGVKVDMVYGLISMLDNHNREEMSRTLLAMSHSPDSCDAMRQSGCISLLVQLIHCSEEDCTVEVKQRASQALHNLIHCHQDDKGGRREVRVLRLLEKIRLYADTMSETTQHSDQEEISQVIAALMKLSFDEDHRHAMCQLGALYTLAKLITVDTHCHGLNNKYCIILRRYAGMTLTNLTFGHGNNKSTLCCLTDFMKALVLQLSTPSDHLRQVTASVLRNLSWRADVKSKSILREVGAVPALMQSAMETSKESTLKSILSALWNFSAHCNNNKVDICQVQGALPFLIEKMKSSTQTSMTIVENAGGVMRNISSHISVKENYRAILREHQCLPLLLEQLRSPSLTVVSNACGTLWNLSARCPQDQATLCALGAGPMLSSLIHSRHKMIAMGASAALKNLLNAAPAGGGPGAGPECNLFEKDSRGGTPSLLIRKRRALEKELDANLAETCDNIDNADLASPLTPQASTPLSGGSVFHHMLTSTPNGSSVGDHDTLGDNNHVEDPLRTPRSPRSRTPSPSFHNKTTTPTSTSTHSHYETPGSQFNNNDNDDTPPSHFSETSSQSHYNNNQTPQSQYNSPHDSAKTSYSNANVDRSSNSHYTPNESAKNSHYSPCSEGSRISNYNPNENGQTSNYKPNENGQTSYYNPNENAQNSHYNPNERSTNSHYDSANSSSRYNLNEGSQNSNGNESDLCYSENERNGNSATRESERDRHESRYNSMERERRDEDRDRTGEHQPPSSSRGDETHHHEPREQASFSKMEEPYYQNLEDLEDSNEPPNLDQPTDYSLRYSEAKVPVGGDKQRSAASSETAGSERNHPPSSSEQQSRRDLTKFDEAEVEGEGGDTVTRFCTEDTPYNFSNATSLSDLRITDTPGDLSACKTPEDSKPGTPGRGSPSPLGPRGGPVGPQGVMGCDETPLMFSRCSSLDSVSSCGGENMGPQANPGGGEGGGDGVAPEDRYSVVSEFSRMTSGMISPSDLPDSPIHTAPVSPSPRGSAPSKGFAFPSAPPMGPDRAKFYPPGGGKAGPAHRSVFEDTVATYKHDDDEEEEGKGGINGDSARPRPGGPALPPPPSSAKDELRYYAVEESPQNLTAWSSLSDLSINTNTSVSATQPPPAKQEVKMLLSEDTECKEEMLSDEHILQACIQAGMESAKSLRLQDKTAKPSSQTSTSLGHNMDDDEDDGADDDNVLAQCIQLGMTQHNAAASTGGHAGAAKVTQSADKTAAAGAHSSPSTANKQSLPADITKSGGHPTPAQQRLGRPGRESAVTLTPLTTTDQGPSNQGSSSSNPVSATTGLSIPTPIASGAVGLKIDLSDEEILQQCILEGMSSYVTHDETLLTQCIRAGMEKFKLEISKKKKQSTSDMNNTTDRDSTTTTPTVPPSDNTQHNRDSSSKAPLDLSQNSITCSSQAEFDLDQWANDVQDKDTALLLEQCIEAGIPHKSKNVVAPSVTTFSPPTAQASTKPRTDGDENHATTTTVTNDTTTATRSAHGGEGKYSTQTSDLTTTTSSSVPKALPNKTVELIKQSSLGGSSTMGTSSTIDKAMTMSSSWRLGDDLNDDLCEGLEPTGPLINEEELLSRRIEAQDLPDDMKVSITNTWSEDSSSSYPTVSLSPPSCLKPKQATFVYEDIAGSNGKPPSKDLKQEAGRLPSLNADSDSSVTNSPARKSVAKVNPFPETAKHLTGEVNKMSQQIQAGNEKLGVGDDLMEELIKNSANSMGSLGPAESILLTSDQMKFSILELESGKLGIISSLEFEDLNSVKPPSMMESLTCLDRSMYNKTLVGSMTSMHSSINLENVKPPSYFDDVSFLMEDNNGLDASICNIDSIVSEIADDDDSTLIEDFADIPLDSGSTLEHQAAYQESPGLKRRVTPKQKRTLSQERYNTYTIQSEELAATHLNGVGSSQQNPSRLTPKQRRQQDRDRYSTRTILDDNDDTVVNHDTFTVLTDDTLTLMSGNNSEIEDLELDDEPSPPPPPPVRTNAITSNSSPGKLGLSKLVQPKPRTNIPLSKLAEPKVSVVKVKSVLPPQRQGTFTKDEPSTPNISSIPVLASQSAQSTPKKTTGSPAGSHPGITLRNNSQPNIKRNSGVRSSLSNSNLKGELRDSKLNTSTPNNLNRRSYVDLSTSRTDYTRLSSRRKSASNSNSSLNSSSSSGSGFVKNSSGSVKQGVGSERAKASVTSVGAKQGGASIVKTVSSGKKLSGGGTSPPVTAGTGGPASKIANLLKKIEDTKKATGAAALGKKDTRVWITK</sequence>
<accession>A0A8D8R726</accession>